<dbReference type="Proteomes" id="UP001153331">
    <property type="component" value="Unassembled WGS sequence"/>
</dbReference>
<evidence type="ECO:0000313" key="1">
    <source>
        <dbReference type="EMBL" id="KAJ8117368.1"/>
    </source>
</evidence>
<sequence>METTKKPFTHYMRSIHSKLFSRSHRTLYSDRLSNRKIRLLTILPSQDIHAPIRCKLHQYRVSAAPTYEGLSYVWGDPEDVVSIVCNGIEVNITSSLGSALWRIRDSRIPKVIWADALCINQRDVKEKSIHVPLMGRVFSRATNTVIYLGEANQEAALAAKAGLEAISNLIDDLRVKANLPTNNQDIFYGWILENLTEQSVPDVSWNAITQLFSVSWFLRTWCVQEIMLARDAPLDSYAIYGPVRIHHQHIAKVSLFLIITGKSGFKFSKGLGLLDPIAIVEYLDQVEEADRELLPVLAALSGHLATDPRDKVYGVLGILHHRFGYNTDSINVDYSKSVAQVYLDTAIEILRLKQNLTLFDHITQLEGFEDETEFATWVPRWDDLPDWILFGDEDMDEFRANCSPSPSANEPASTCWSVEGNRLLVSGSTCDSVISTSPLSGSDLMATFISHWRGTQAIRTSCFDYREDLLTMARTFRTGRVAMLLHFKEANDEQRDTFLADFMAYVHEAMPRCSLNCTGVPEDGNYVIDDIGTKRLGLAKRYASILVECCEGRSFFRTTQGHYGLGPHYIRPGDIVVGLIGASSPFALRRRGENHLLLGSVYVDELMDGKHFRRMLDAGEKETFTLI</sequence>
<proteinExistence type="predicted"/>
<keyword evidence="2" id="KW-1185">Reference proteome</keyword>
<comment type="caution">
    <text evidence="1">The sequence shown here is derived from an EMBL/GenBank/DDBJ whole genome shotgun (WGS) entry which is preliminary data.</text>
</comment>
<gene>
    <name evidence="1" type="ORF">OPT61_g1409</name>
</gene>
<reference evidence="1" key="1">
    <citation type="submission" date="2022-11" db="EMBL/GenBank/DDBJ databases">
        <title>Genome Sequence of Boeremia exigua.</title>
        <authorList>
            <person name="Buettner E."/>
        </authorList>
    </citation>
    <scope>NUCLEOTIDE SEQUENCE</scope>
    <source>
        <strain evidence="1">CU02</strain>
    </source>
</reference>
<evidence type="ECO:0000313" key="2">
    <source>
        <dbReference type="Proteomes" id="UP001153331"/>
    </source>
</evidence>
<protein>
    <submittedName>
        <fullName evidence="1">Uncharacterized protein</fullName>
    </submittedName>
</protein>
<accession>A0ACC2IQF4</accession>
<dbReference type="EMBL" id="JAPHNI010000055">
    <property type="protein sequence ID" value="KAJ8117368.1"/>
    <property type="molecule type" value="Genomic_DNA"/>
</dbReference>
<name>A0ACC2IQF4_9PLEO</name>
<organism evidence="1 2">
    <name type="scientific">Boeremia exigua</name>
    <dbReference type="NCBI Taxonomy" id="749465"/>
    <lineage>
        <taxon>Eukaryota</taxon>
        <taxon>Fungi</taxon>
        <taxon>Dikarya</taxon>
        <taxon>Ascomycota</taxon>
        <taxon>Pezizomycotina</taxon>
        <taxon>Dothideomycetes</taxon>
        <taxon>Pleosporomycetidae</taxon>
        <taxon>Pleosporales</taxon>
        <taxon>Pleosporineae</taxon>
        <taxon>Didymellaceae</taxon>
        <taxon>Boeremia</taxon>
    </lineage>
</organism>